<reference evidence="1 2" key="1">
    <citation type="journal article" date="2020" name="Cell">
        <title>Large-Scale Comparative Analyses of Tick Genomes Elucidate Their Genetic Diversity and Vector Capacities.</title>
        <authorList>
            <consortium name="Tick Genome and Microbiome Consortium (TIGMIC)"/>
            <person name="Jia N."/>
            <person name="Wang J."/>
            <person name="Shi W."/>
            <person name="Du L."/>
            <person name="Sun Y."/>
            <person name="Zhan W."/>
            <person name="Jiang J.F."/>
            <person name="Wang Q."/>
            <person name="Zhang B."/>
            <person name="Ji P."/>
            <person name="Bell-Sakyi L."/>
            <person name="Cui X.M."/>
            <person name="Yuan T.T."/>
            <person name="Jiang B.G."/>
            <person name="Yang W.F."/>
            <person name="Lam T.T."/>
            <person name="Chang Q.C."/>
            <person name="Ding S.J."/>
            <person name="Wang X.J."/>
            <person name="Zhu J.G."/>
            <person name="Ruan X.D."/>
            <person name="Zhao L."/>
            <person name="Wei J.T."/>
            <person name="Ye R.Z."/>
            <person name="Que T.C."/>
            <person name="Du C.H."/>
            <person name="Zhou Y.H."/>
            <person name="Cheng J.X."/>
            <person name="Dai P.F."/>
            <person name="Guo W.B."/>
            <person name="Han X.H."/>
            <person name="Huang E.J."/>
            <person name="Li L.F."/>
            <person name="Wei W."/>
            <person name="Gao Y.C."/>
            <person name="Liu J.Z."/>
            <person name="Shao H.Z."/>
            <person name="Wang X."/>
            <person name="Wang C.C."/>
            <person name="Yang T.C."/>
            <person name="Huo Q.B."/>
            <person name="Li W."/>
            <person name="Chen H.Y."/>
            <person name="Chen S.E."/>
            <person name="Zhou L.G."/>
            <person name="Ni X.B."/>
            <person name="Tian J.H."/>
            <person name="Sheng Y."/>
            <person name="Liu T."/>
            <person name="Pan Y.S."/>
            <person name="Xia L.Y."/>
            <person name="Li J."/>
            <person name="Zhao F."/>
            <person name="Cao W.C."/>
        </authorList>
    </citation>
    <scope>NUCLEOTIDE SEQUENCE [LARGE SCALE GENOMIC DNA]</scope>
    <source>
        <strain evidence="1">HaeL-2018</strain>
    </source>
</reference>
<name>A0A9J6GSP6_HAELO</name>
<dbReference type="SUPFAM" id="SSF52833">
    <property type="entry name" value="Thioredoxin-like"/>
    <property type="match status" value="1"/>
</dbReference>
<dbReference type="VEuPathDB" id="VectorBase:HLOH_043837"/>
<dbReference type="OrthoDB" id="2309723at2759"/>
<evidence type="ECO:0000313" key="1">
    <source>
        <dbReference type="EMBL" id="KAH9377833.1"/>
    </source>
</evidence>
<proteinExistence type="predicted"/>
<gene>
    <name evidence="1" type="ORF">HPB48_006506</name>
</gene>
<dbReference type="EMBL" id="JABSTR010000008">
    <property type="protein sequence ID" value="KAH9377833.1"/>
    <property type="molecule type" value="Genomic_DNA"/>
</dbReference>
<comment type="caution">
    <text evidence="1">The sequence shown here is derived from an EMBL/GenBank/DDBJ whole genome shotgun (WGS) entry which is preliminary data.</text>
</comment>
<organism evidence="1 2">
    <name type="scientific">Haemaphysalis longicornis</name>
    <name type="common">Bush tick</name>
    <dbReference type="NCBI Taxonomy" id="44386"/>
    <lineage>
        <taxon>Eukaryota</taxon>
        <taxon>Metazoa</taxon>
        <taxon>Ecdysozoa</taxon>
        <taxon>Arthropoda</taxon>
        <taxon>Chelicerata</taxon>
        <taxon>Arachnida</taxon>
        <taxon>Acari</taxon>
        <taxon>Parasitiformes</taxon>
        <taxon>Ixodida</taxon>
        <taxon>Ixodoidea</taxon>
        <taxon>Ixodidae</taxon>
        <taxon>Haemaphysalinae</taxon>
        <taxon>Haemaphysalis</taxon>
    </lineage>
</organism>
<evidence type="ECO:0000313" key="2">
    <source>
        <dbReference type="Proteomes" id="UP000821853"/>
    </source>
</evidence>
<dbReference type="Proteomes" id="UP000821853">
    <property type="component" value="Unassembled WGS sequence"/>
</dbReference>
<dbReference type="Gene3D" id="3.40.30.10">
    <property type="entry name" value="Glutaredoxin"/>
    <property type="match status" value="1"/>
</dbReference>
<keyword evidence="2" id="KW-1185">Reference proteome</keyword>
<dbReference type="AlphaFoldDB" id="A0A9J6GSP6"/>
<protein>
    <submittedName>
        <fullName evidence="1">Uncharacterized protein</fullName>
    </submittedName>
</protein>
<accession>A0A9J6GSP6</accession>
<dbReference type="InterPro" id="IPR036249">
    <property type="entry name" value="Thioredoxin-like_sf"/>
</dbReference>
<sequence>MPVDLYLFAGSAPCTFVQMVAKHIGVDLNLKELDFLRREHESAEFTKVSSSESWVIVSTTSDRLQFFKVERRYVCNFDKT</sequence>